<name>A0AAU8GCZ2_9VIRU</name>
<reference evidence="1" key="1">
    <citation type="submission" date="2024-06" db="EMBL/GenBank/DDBJ databases">
        <title>North American crayfish harbour diverse members of the Nudiviridae.</title>
        <authorList>
            <person name="Stratton C."/>
            <person name="Bojko J."/>
        </authorList>
    </citation>
    <scope>NUCLEOTIDE SEQUENCE</scope>
    <source>
        <strain evidence="1">142H</strain>
    </source>
</reference>
<evidence type="ECO:0000313" key="1">
    <source>
        <dbReference type="EMBL" id="XCH39296.1"/>
    </source>
</evidence>
<gene>
    <name evidence="1" type="ORF">FpNV_051</name>
</gene>
<protein>
    <submittedName>
        <fullName evidence="1">Uncharacterized protein</fullName>
    </submittedName>
</protein>
<accession>A0AAU8GCZ2</accession>
<organism evidence="1">
    <name type="scientific">Faxonius propinquus nudivirus</name>
    <dbReference type="NCBI Taxonomy" id="3139431"/>
    <lineage>
        <taxon>Viruses</taxon>
        <taxon>Viruses incertae sedis</taxon>
        <taxon>Naldaviricetes</taxon>
        <taxon>Lefavirales</taxon>
        <taxon>Nudiviridae</taxon>
    </lineage>
</organism>
<sequence>MILIIYYCIVYVIQSKSSLYKNRLLYLLNIILLFYETIELKKTINYIKYYLKMNMLINLQSLPEVILCLKNIPNKLQKITYMRLLFGTIRPSLFEITTKPFKKIKNINFIHNNNRYDLKLTKYPIYVLVSNYLNLIQEYDTYNKNVQAYIQSDLESVDYDAFIKLLFRKSLFTQNDINLFISKYVQIDKTIFSHSFFIKKYTIPITKLAKKINVFNGYLFGSCKNFKYFFIKHNNKICIRKICPKNTVLHNKIKEYISNHFILATKQQKGKYNIKYISKAIKYIQLYNLCTQLEILFDNKFILEINLKNDN</sequence>
<dbReference type="EMBL" id="PP955094">
    <property type="protein sequence ID" value="XCH39296.1"/>
    <property type="molecule type" value="Genomic_DNA"/>
</dbReference>
<proteinExistence type="predicted"/>